<dbReference type="PANTHER" id="PTHR21716">
    <property type="entry name" value="TRANSMEMBRANE PROTEIN"/>
    <property type="match status" value="1"/>
</dbReference>
<dbReference type="RefSeq" id="WP_168918521.1">
    <property type="nucleotide sequence ID" value="NZ_CP050804.1"/>
</dbReference>
<keyword evidence="5 6" id="KW-0472">Membrane</keyword>
<accession>A0A6H2ENF7</accession>
<reference evidence="7 8" key="1">
    <citation type="submission" date="2020-03" db="EMBL/GenBank/DDBJ databases">
        <title>Complete genome of Arcanobacterium buesumensis sp. nov. strain 2701.</title>
        <authorList>
            <person name="Borowiak M."/>
            <person name="Alssahen M."/>
            <person name="Laemmler C."/>
            <person name="Malorny B."/>
            <person name="Hassan A."/>
            <person name="Prenger-Berninghoff E."/>
            <person name="Ploetz M."/>
            <person name="Abdulmawjood A."/>
        </authorList>
    </citation>
    <scope>NUCLEOTIDE SEQUENCE [LARGE SCALE GENOMIC DNA]</scope>
    <source>
        <strain evidence="7 8">2701</strain>
    </source>
</reference>
<dbReference type="Proteomes" id="UP000502298">
    <property type="component" value="Chromosome"/>
</dbReference>
<dbReference type="KEGG" id="arca:HC352_08865"/>
<feature type="transmembrane region" description="Helical" evidence="6">
    <location>
        <begin position="258"/>
        <end position="277"/>
    </location>
</feature>
<evidence type="ECO:0000313" key="7">
    <source>
        <dbReference type="EMBL" id="QJC22599.1"/>
    </source>
</evidence>
<dbReference type="Pfam" id="PF01594">
    <property type="entry name" value="AI-2E_transport"/>
    <property type="match status" value="1"/>
</dbReference>
<evidence type="ECO:0000256" key="2">
    <source>
        <dbReference type="ARBA" id="ARBA00009773"/>
    </source>
</evidence>
<evidence type="ECO:0000256" key="3">
    <source>
        <dbReference type="ARBA" id="ARBA00022692"/>
    </source>
</evidence>
<proteinExistence type="inferred from homology"/>
<evidence type="ECO:0000313" key="8">
    <source>
        <dbReference type="Proteomes" id="UP000502298"/>
    </source>
</evidence>
<dbReference type="PANTHER" id="PTHR21716:SF64">
    <property type="entry name" value="AI-2 TRANSPORT PROTEIN TQSA"/>
    <property type="match status" value="1"/>
</dbReference>
<keyword evidence="3 6" id="KW-0812">Transmembrane</keyword>
<dbReference type="InterPro" id="IPR002549">
    <property type="entry name" value="AI-2E-like"/>
</dbReference>
<dbReference type="AlphaFoldDB" id="A0A6H2ENF7"/>
<feature type="transmembrane region" description="Helical" evidence="6">
    <location>
        <begin position="55"/>
        <end position="72"/>
    </location>
</feature>
<sequence>MSQQNHDDDGYVDSTADHEHNSESVVDIHTNGFMILSVLALTTIVGIGVHSVADVFTPLFLAFTVVLAVRPLGRFLMRWSFPAWLAALTTLVLTLAIIAGLLGMTVWSLTPVPDLVLAYSAKFEATMSGFLQWLQSQGLNTRDLASYANQINVNSIVSWTWSLVGGIFSFGGLLSIVAIAAFFLTIDTTVTRSRSKIINKDHWNMGEALRGFERRVRHYWIVTTVFGLVVAFVDGVVLEWMSIPLAWSWAYWAFITNYVPNIGFVIGVIPPMLIGLLDSGWQTMLWVFVAYTVINVVIQTLIQPKMTGDIVGLSPSVTFFSLIVWTSIVGMLGSILAVPLTLFFKALLVDSDPRTRWLDVYLISENEAARRRRDGYYDTQITPEDTVPDIINPLTELERKARMRYRPKLEAISRQLKRPSKKEG</sequence>
<protein>
    <submittedName>
        <fullName evidence="7">AI-2E family transporter</fullName>
    </submittedName>
</protein>
<organism evidence="7 8">
    <name type="scientific">Arcanobacterium buesumense</name>
    <dbReference type="NCBI Taxonomy" id="2722751"/>
    <lineage>
        <taxon>Bacteria</taxon>
        <taxon>Bacillati</taxon>
        <taxon>Actinomycetota</taxon>
        <taxon>Actinomycetes</taxon>
        <taxon>Actinomycetales</taxon>
        <taxon>Actinomycetaceae</taxon>
        <taxon>Arcanobacterium</taxon>
    </lineage>
</organism>
<feature type="transmembrane region" description="Helical" evidence="6">
    <location>
        <begin position="284"/>
        <end position="302"/>
    </location>
</feature>
<feature type="transmembrane region" description="Helical" evidence="6">
    <location>
        <begin position="32"/>
        <end position="49"/>
    </location>
</feature>
<name>A0A6H2ENF7_9ACTO</name>
<comment type="similarity">
    <text evidence="2">Belongs to the autoinducer-2 exporter (AI-2E) (TC 2.A.86) family.</text>
</comment>
<evidence type="ECO:0000256" key="1">
    <source>
        <dbReference type="ARBA" id="ARBA00004141"/>
    </source>
</evidence>
<evidence type="ECO:0000256" key="6">
    <source>
        <dbReference type="SAM" id="Phobius"/>
    </source>
</evidence>
<feature type="transmembrane region" description="Helical" evidence="6">
    <location>
        <begin position="219"/>
        <end position="238"/>
    </location>
</feature>
<keyword evidence="8" id="KW-1185">Reference proteome</keyword>
<dbReference type="GO" id="GO:0016020">
    <property type="term" value="C:membrane"/>
    <property type="evidence" value="ECO:0007669"/>
    <property type="project" value="UniProtKB-SubCell"/>
</dbReference>
<evidence type="ECO:0000256" key="5">
    <source>
        <dbReference type="ARBA" id="ARBA00023136"/>
    </source>
</evidence>
<dbReference type="GO" id="GO:0055085">
    <property type="term" value="P:transmembrane transport"/>
    <property type="evidence" value="ECO:0007669"/>
    <property type="project" value="TreeGrafter"/>
</dbReference>
<comment type="subcellular location">
    <subcellularLocation>
        <location evidence="1">Membrane</location>
        <topology evidence="1">Multi-pass membrane protein</topology>
    </subcellularLocation>
</comment>
<feature type="transmembrane region" description="Helical" evidence="6">
    <location>
        <begin position="159"/>
        <end position="186"/>
    </location>
</feature>
<keyword evidence="4 6" id="KW-1133">Transmembrane helix</keyword>
<feature type="transmembrane region" description="Helical" evidence="6">
    <location>
        <begin position="322"/>
        <end position="348"/>
    </location>
</feature>
<dbReference type="EMBL" id="CP050804">
    <property type="protein sequence ID" value="QJC22599.1"/>
    <property type="molecule type" value="Genomic_DNA"/>
</dbReference>
<feature type="transmembrane region" description="Helical" evidence="6">
    <location>
        <begin position="84"/>
        <end position="107"/>
    </location>
</feature>
<evidence type="ECO:0000256" key="4">
    <source>
        <dbReference type="ARBA" id="ARBA00022989"/>
    </source>
</evidence>
<gene>
    <name evidence="7" type="ORF">HC352_08865</name>
</gene>